<evidence type="ECO:0000313" key="2">
    <source>
        <dbReference type="Proteomes" id="UP000007590"/>
    </source>
</evidence>
<dbReference type="HOGENOM" id="CLU_137245_0_0_10"/>
<dbReference type="KEGG" id="scn:Solca_2854"/>
<name>H8KS91_SOLCM</name>
<dbReference type="Gene3D" id="3.30.530.20">
    <property type="match status" value="1"/>
</dbReference>
<dbReference type="InterPro" id="IPR023393">
    <property type="entry name" value="START-like_dom_sf"/>
</dbReference>
<dbReference type="CDD" id="cd07814">
    <property type="entry name" value="SRPBCC_CalC_Aha1-like"/>
    <property type="match status" value="1"/>
</dbReference>
<dbReference type="EMBL" id="CP003349">
    <property type="protein sequence ID" value="AFD07879.1"/>
    <property type="molecule type" value="Genomic_DNA"/>
</dbReference>
<keyword evidence="2" id="KW-1185">Reference proteome</keyword>
<protein>
    <submittedName>
        <fullName evidence="1">Activator of Hsp90 ATPase homolog 1-like protein</fullName>
    </submittedName>
</protein>
<dbReference type="eggNOG" id="COG3832">
    <property type="taxonomic scope" value="Bacteria"/>
</dbReference>
<gene>
    <name evidence="1" type="ordered locus">Solca_2854</name>
</gene>
<dbReference type="Proteomes" id="UP000007590">
    <property type="component" value="Chromosome"/>
</dbReference>
<dbReference type="AlphaFoldDB" id="H8KS91"/>
<accession>H8KS91</accession>
<organism evidence="1 2">
    <name type="scientific">Solitalea canadensis (strain ATCC 29591 / DSM 3403 / JCM 21819 / LMG 8368 / NBRC 15130 / NCIMB 12057 / USAM 9D)</name>
    <name type="common">Flexibacter canadensis</name>
    <dbReference type="NCBI Taxonomy" id="929556"/>
    <lineage>
        <taxon>Bacteria</taxon>
        <taxon>Pseudomonadati</taxon>
        <taxon>Bacteroidota</taxon>
        <taxon>Sphingobacteriia</taxon>
        <taxon>Sphingobacteriales</taxon>
        <taxon>Sphingobacteriaceae</taxon>
        <taxon>Solitalea</taxon>
    </lineage>
</organism>
<evidence type="ECO:0000313" key="1">
    <source>
        <dbReference type="EMBL" id="AFD07879.1"/>
    </source>
</evidence>
<dbReference type="OrthoDB" id="287565at2"/>
<dbReference type="RefSeq" id="WP_014681106.1">
    <property type="nucleotide sequence ID" value="NC_017770.1"/>
</dbReference>
<sequence length="155" mass="18005">MTTSDFTTTLLVDQTPQEVFKAINNVRGWWSVAIEGGTDKLNDEFIYSVEDIHQCRMKLIEVVPDKKVVWLVMENYFSFIEDKTEWTGTKISFEISEKDNKAQLRFTHQGLVPEYECFNICSNAWTHYVQESLFNLITTGKGQPNPKDFKPVINK</sequence>
<dbReference type="STRING" id="929556.Solca_2854"/>
<dbReference type="SUPFAM" id="SSF55961">
    <property type="entry name" value="Bet v1-like"/>
    <property type="match status" value="1"/>
</dbReference>
<reference evidence="1" key="1">
    <citation type="submission" date="2012-02" db="EMBL/GenBank/DDBJ databases">
        <title>The complete genome of Solitalea canadensis DSM 3403.</title>
        <authorList>
            <consortium name="US DOE Joint Genome Institute (JGI-PGF)"/>
            <person name="Lucas S."/>
            <person name="Copeland A."/>
            <person name="Lapidus A."/>
            <person name="Glavina del Rio T."/>
            <person name="Dalin E."/>
            <person name="Tice H."/>
            <person name="Bruce D."/>
            <person name="Goodwin L."/>
            <person name="Pitluck S."/>
            <person name="Peters L."/>
            <person name="Ovchinnikova G."/>
            <person name="Lu M."/>
            <person name="Kyrpides N."/>
            <person name="Mavromatis K."/>
            <person name="Ivanova N."/>
            <person name="Brettin T."/>
            <person name="Detter J.C."/>
            <person name="Han C."/>
            <person name="Larimer F."/>
            <person name="Land M."/>
            <person name="Hauser L."/>
            <person name="Markowitz V."/>
            <person name="Cheng J.-F."/>
            <person name="Hugenholtz P."/>
            <person name="Woyke T."/>
            <person name="Wu D."/>
            <person name="Spring S."/>
            <person name="Schroeder M."/>
            <person name="Kopitz M."/>
            <person name="Brambilla E."/>
            <person name="Klenk H.-P."/>
            <person name="Eisen J.A."/>
        </authorList>
    </citation>
    <scope>NUCLEOTIDE SEQUENCE</scope>
    <source>
        <strain evidence="1">DSM 3403</strain>
    </source>
</reference>
<proteinExistence type="predicted"/>